<dbReference type="PANTHER" id="PTHR32089">
    <property type="entry name" value="METHYL-ACCEPTING CHEMOTAXIS PROTEIN MCPB"/>
    <property type="match status" value="1"/>
</dbReference>
<accession>A0ABY0INC4</accession>
<evidence type="ECO:0000256" key="4">
    <source>
        <dbReference type="SAM" id="Phobius"/>
    </source>
</evidence>
<proteinExistence type="inferred from homology"/>
<dbReference type="SMART" id="SM00283">
    <property type="entry name" value="MA"/>
    <property type="match status" value="1"/>
</dbReference>
<dbReference type="SUPFAM" id="SSF58104">
    <property type="entry name" value="Methyl-accepting chemotaxis protein (MCP) signaling domain"/>
    <property type="match status" value="1"/>
</dbReference>
<feature type="transmembrane region" description="Helical" evidence="4">
    <location>
        <begin position="340"/>
        <end position="359"/>
    </location>
</feature>
<dbReference type="PANTHER" id="PTHR32089:SF112">
    <property type="entry name" value="LYSOZYME-LIKE PROTEIN-RELATED"/>
    <property type="match status" value="1"/>
</dbReference>
<dbReference type="CDD" id="cd11386">
    <property type="entry name" value="MCP_signal"/>
    <property type="match status" value="1"/>
</dbReference>
<gene>
    <name evidence="7" type="ORF">EV678_2062</name>
</gene>
<name>A0ABY0INC4_9RHOO</name>
<evidence type="ECO:0000256" key="1">
    <source>
        <dbReference type="ARBA" id="ARBA00023224"/>
    </source>
</evidence>
<sequence>MLQSPSMSLSSREKGWLPLGGKTGKIAMGWATYLNRDRYPVLEQAFEGFASTRVRILQSWAEQCWHHLETLAGDLQALHPQRPRSLFQEKKSFARDFSELFLIDSNGVVLESTQGSRVGARDLPARAVAAGLQGRFLHGPYVDPVTKVLGPSSSRFHDAVTLMFYLPINVAGEFAGAVCGRVPNDVVGDLIQREAGHIFRDSGDNYLFMVKAEFDPSIQPGTALSRSRFEDATFSLGDNLKQGVRTDYGTVRVREHTELELVFNDPATGQLHPGVRETIRKGQNLFVTYPGYSDYRHVPVIGKGVTFSLPGSPDRWGMMCEADLEEVYRYRSIAYKLQKLYWLVVILAWGLGVGVQELLGLSGLPARLLELGLVIGGGFFFNLFGMKPLSQRLRKSSSVLRSIAEGGGDLSQRLPTSEGGSDETTVMSQWINSFIDNLEQIIRRVIQTSGEIDGTNGTLQEKSRATALASAQMAAEMRETEESIRGQVEDINAASQKVEAMREAVAQVTAEARRQMELVQSRSAGILESVGGATRTIRDLESSTAEIGRIGTVIHEIASQTNLLALNAAIEAARAGEAGRGFAVVADEVRKLAERTADATKEIAAMIGGVQSRAEDAVVSMDTGMSELEEGLRLAADAASEKQEVQDILEHLFATIDELEAATRATGGRIETIAVAAEAVRQSVDESSRSTALTSGAVRTLDQLVGQFKVSAA</sequence>
<reference evidence="7 8" key="1">
    <citation type="submission" date="2019-02" db="EMBL/GenBank/DDBJ databases">
        <title>Genomic Encyclopedia of Type Strains, Phase IV (KMG-IV): sequencing the most valuable type-strain genomes for metagenomic binning, comparative biology and taxonomic classification.</title>
        <authorList>
            <person name="Goeker M."/>
        </authorList>
    </citation>
    <scope>NUCLEOTIDE SEQUENCE [LARGE SCALE GENOMIC DNA]</scope>
    <source>
        <strain evidence="7 8">DSM 21223</strain>
    </source>
</reference>
<evidence type="ECO:0000313" key="7">
    <source>
        <dbReference type="EMBL" id="RZT76190.1"/>
    </source>
</evidence>
<dbReference type="EMBL" id="SHKM01000002">
    <property type="protein sequence ID" value="RZT76190.1"/>
    <property type="molecule type" value="Genomic_DNA"/>
</dbReference>
<keyword evidence="1 3" id="KW-0807">Transducer</keyword>
<dbReference type="InterPro" id="IPR004089">
    <property type="entry name" value="MCPsignal_dom"/>
</dbReference>
<dbReference type="PROSITE" id="PS50111">
    <property type="entry name" value="CHEMOTAXIS_TRANSDUC_2"/>
    <property type="match status" value="1"/>
</dbReference>
<dbReference type="Gene3D" id="1.10.287.950">
    <property type="entry name" value="Methyl-accepting chemotaxis protein"/>
    <property type="match status" value="1"/>
</dbReference>
<feature type="domain" description="Methyl-accepting transducer" evidence="5">
    <location>
        <begin position="448"/>
        <end position="681"/>
    </location>
</feature>
<protein>
    <submittedName>
        <fullName evidence="7">Methyl-accepting chemotaxis protein</fullName>
    </submittedName>
</protein>
<keyword evidence="4" id="KW-1133">Transmembrane helix</keyword>
<evidence type="ECO:0000256" key="3">
    <source>
        <dbReference type="PROSITE-ProRule" id="PRU00284"/>
    </source>
</evidence>
<evidence type="ECO:0000259" key="6">
    <source>
        <dbReference type="PROSITE" id="PS50885"/>
    </source>
</evidence>
<dbReference type="Pfam" id="PF00015">
    <property type="entry name" value="MCPsignal"/>
    <property type="match status" value="1"/>
</dbReference>
<keyword evidence="8" id="KW-1185">Reference proteome</keyword>
<dbReference type="InterPro" id="IPR003660">
    <property type="entry name" value="HAMP_dom"/>
</dbReference>
<keyword evidence="4" id="KW-0472">Membrane</keyword>
<feature type="domain" description="HAMP" evidence="6">
    <location>
        <begin position="387"/>
        <end position="443"/>
    </location>
</feature>
<feature type="transmembrane region" description="Helical" evidence="4">
    <location>
        <begin position="365"/>
        <end position="385"/>
    </location>
</feature>
<evidence type="ECO:0000313" key="8">
    <source>
        <dbReference type="Proteomes" id="UP000292136"/>
    </source>
</evidence>
<comment type="caution">
    <text evidence="7">The sequence shown here is derived from an EMBL/GenBank/DDBJ whole genome shotgun (WGS) entry which is preliminary data.</text>
</comment>
<dbReference type="Proteomes" id="UP000292136">
    <property type="component" value="Unassembled WGS sequence"/>
</dbReference>
<dbReference type="SMART" id="SM00304">
    <property type="entry name" value="HAMP"/>
    <property type="match status" value="1"/>
</dbReference>
<comment type="similarity">
    <text evidence="2">Belongs to the methyl-accepting chemotaxis (MCP) protein family.</text>
</comment>
<keyword evidence="4" id="KW-0812">Transmembrane</keyword>
<organism evidence="7 8">
    <name type="scientific">Azospira oryzae</name>
    <dbReference type="NCBI Taxonomy" id="146939"/>
    <lineage>
        <taxon>Bacteria</taxon>
        <taxon>Pseudomonadati</taxon>
        <taxon>Pseudomonadota</taxon>
        <taxon>Betaproteobacteria</taxon>
        <taxon>Rhodocyclales</taxon>
        <taxon>Rhodocyclaceae</taxon>
        <taxon>Azospira</taxon>
    </lineage>
</organism>
<dbReference type="RefSeq" id="WP_014236193.1">
    <property type="nucleotide sequence ID" value="NZ_SHKM01000002.1"/>
</dbReference>
<evidence type="ECO:0000256" key="2">
    <source>
        <dbReference type="ARBA" id="ARBA00029447"/>
    </source>
</evidence>
<dbReference type="PROSITE" id="PS50885">
    <property type="entry name" value="HAMP"/>
    <property type="match status" value="1"/>
</dbReference>
<evidence type="ECO:0000259" key="5">
    <source>
        <dbReference type="PROSITE" id="PS50111"/>
    </source>
</evidence>